<keyword evidence="9 12" id="KW-1015">Disulfide bond</keyword>
<reference evidence="17" key="3">
    <citation type="submission" date="2025-09" db="UniProtKB">
        <authorList>
            <consortium name="Ensembl"/>
        </authorList>
    </citation>
    <scope>IDENTIFICATION</scope>
</reference>
<dbReference type="InterPro" id="IPR022332">
    <property type="entry name" value="TNFR_14"/>
</dbReference>
<feature type="repeat" description="TNFR-Cys" evidence="12">
    <location>
        <begin position="77"/>
        <end position="119"/>
    </location>
</feature>
<feature type="domain" description="TNFR-Cys" evidence="16">
    <location>
        <begin position="41"/>
        <end position="75"/>
    </location>
</feature>
<dbReference type="GO" id="GO:0019955">
    <property type="term" value="F:cytokine binding"/>
    <property type="evidence" value="ECO:0007669"/>
    <property type="project" value="Ensembl"/>
</dbReference>
<keyword evidence="6" id="KW-0677">Repeat</keyword>
<evidence type="ECO:0000256" key="12">
    <source>
        <dbReference type="PROSITE-ProRule" id="PRU00206"/>
    </source>
</evidence>
<accession>A0A8I5NSG0</accession>
<dbReference type="PANTHER" id="PTHR46838">
    <property type="entry name" value="TUMOR NECROSIS FACTOR RECEPTOR SUPERFAMILY MEMBER 14"/>
    <property type="match status" value="1"/>
</dbReference>
<dbReference type="GO" id="GO:0002720">
    <property type="term" value="P:positive regulation of cytokine production involved in immune response"/>
    <property type="evidence" value="ECO:0007669"/>
    <property type="project" value="TreeGrafter"/>
</dbReference>
<dbReference type="AlphaFoldDB" id="A0A8I5NSG0"/>
<reference evidence="17 18" key="1">
    <citation type="submission" date="2012-03" db="EMBL/GenBank/DDBJ databases">
        <title>Whole Genome Assembly of Papio anubis.</title>
        <authorList>
            <person name="Liu Y.L."/>
            <person name="Abraham K.A."/>
            <person name="Akbar H.A."/>
            <person name="Ali S.A."/>
            <person name="Anosike U.A."/>
            <person name="Aqrawi P.A."/>
            <person name="Arias F.A."/>
            <person name="Attaway T.A."/>
            <person name="Awwad R.A."/>
            <person name="Babu C.B."/>
            <person name="Bandaranaike D.B."/>
            <person name="Battles P.B."/>
            <person name="Bell A.B."/>
            <person name="Beltran B.B."/>
            <person name="Berhane-Mersha D.B."/>
            <person name="Bess C.B."/>
            <person name="Bickham C.B."/>
            <person name="Bolden T.B."/>
            <person name="Carter K.C."/>
            <person name="Chau D.C."/>
            <person name="Chavez A.C."/>
            <person name="Clerc-Blankenburg K.C."/>
            <person name="Coyle M.C."/>
            <person name="Dao M.D."/>
            <person name="Davila M.L.D."/>
            <person name="Davy-Carroll L.D."/>
            <person name="Denson S.D."/>
            <person name="Dinh H.D."/>
            <person name="Fernandez S.F."/>
            <person name="Fernando P.F."/>
            <person name="Forbes L.F."/>
            <person name="Francis C.F."/>
            <person name="Francisco L.F."/>
            <person name="Fu Q.F."/>
            <person name="Garcia-Iii R.G."/>
            <person name="Garrett T.G."/>
            <person name="Gross S.G."/>
            <person name="Gubbala S.G."/>
            <person name="Hirani K.H."/>
            <person name="Hogues M.H."/>
            <person name="Hollins B.H."/>
            <person name="Jackson L.J."/>
            <person name="Javaid M.J."/>
            <person name="Jhangiani S.J."/>
            <person name="Johnson A.J."/>
            <person name="Johnson B.J."/>
            <person name="Jones J.J."/>
            <person name="Joshi V.J."/>
            <person name="Kalu J.K."/>
            <person name="Khan N.K."/>
            <person name="Korchina V.K."/>
            <person name="Kovar C.K."/>
            <person name="Lago L.L."/>
            <person name="Lara F.L."/>
            <person name="Le T.-K.L."/>
            <person name="Lee S.L."/>
            <person name="Legall-Iii F.L."/>
            <person name="Lemon S.L."/>
            <person name="Liu J.L."/>
            <person name="Liu Y.-S.L."/>
            <person name="Liyanage D.L."/>
            <person name="Lopez J.L."/>
            <person name="Lorensuhewa L.L."/>
            <person name="Mata R.M."/>
            <person name="Mathew T.M."/>
            <person name="Mercado C.M."/>
            <person name="Mercado I.M."/>
            <person name="Morales K.M."/>
            <person name="Morgan M.M."/>
            <person name="Munidasa M.M."/>
            <person name="Ngo D.N."/>
            <person name="Nguyen L.N."/>
            <person name="Nguyen T.N."/>
            <person name="Nguyen N.N."/>
            <person name="Obregon M.O."/>
            <person name="Okwuonu G.O."/>
            <person name="Ongeri F.O."/>
            <person name="Onwere C.O."/>
            <person name="Osifeso I.O."/>
            <person name="Parra A.P."/>
            <person name="Patil S.P."/>
            <person name="Perez A.P."/>
            <person name="Perez Y.P."/>
            <person name="Pham C.P."/>
            <person name="Pu L.-L.P."/>
            <person name="Puazo M.P."/>
            <person name="Quiroz J.Q."/>
            <person name="Rouhana J.R."/>
            <person name="Ruiz M.R."/>
            <person name="Ruiz S.-J.R."/>
            <person name="Saada N.S."/>
            <person name="Santibanez J.S."/>
            <person name="Scheel M.S."/>
            <person name="Schneider B.S."/>
            <person name="Simmons D.S."/>
            <person name="Sisson I.S."/>
            <person name="Tang L.-Y.T."/>
            <person name="Thornton R.T."/>
            <person name="Tisius J.T."/>
            <person name="Toledanes G.T."/>
            <person name="Trejos Z.T."/>
            <person name="Usmani K.U."/>
            <person name="Varghese R.V."/>
            <person name="Vattathil S.V."/>
            <person name="Vee V.V."/>
            <person name="Walker D.W."/>
            <person name="Weissenberger G.W."/>
            <person name="White C.W."/>
            <person name="Williams A.W."/>
            <person name="Woodworth J.W."/>
            <person name="Wright R.W."/>
            <person name="Zhu Y.Z."/>
            <person name="Han Y.H."/>
            <person name="Newsham I.N."/>
            <person name="Nazareth L.N."/>
            <person name="Worley K.W."/>
            <person name="Muzny D.M."/>
            <person name="Rogers J.R."/>
            <person name="Gibbs R.G."/>
        </authorList>
    </citation>
    <scope>NUCLEOTIDE SEQUENCE [LARGE SCALE GENOMIC DNA]</scope>
</reference>
<dbReference type="PRINTS" id="PR01965">
    <property type="entry name" value="TNFACTORR14"/>
</dbReference>
<sequence length="390" mass="40605">MKPPGSWGSPPRRPAPKADILTLVLYLTFLGSPCYAPALPSCKEDEYPVGSECCPKCGPGFHVRQACGEQTGTVCEPCSPGTYIAHFNGLSKCLQCQMCDPAMGLRTSRNCSTTANALCGCSPGHFCIIQDGDHCAACRAYATSSPGQRVQKGGTESQDTLCQNCPPGTFSSNATQEECQHGTKCSKWLVTEAGPGTSSSRWVWWLLSGSFIVFVIVGLILGLIICVKRRKSRGEHTAAPSGLMSPVIASRSSVPPNLGGGPRAFPGSTAPPRRGSCRLGQVGFLLWLEPRGQVASLGEGKVGPLTREPSAAPAHALHDSVLPPAPQGCGEQGRLCSAGRGSGLRVNSRPAGDKAMSSLSKAIHSFIPPPTRPGLGTCAVPGLLGTDPAV</sequence>
<evidence type="ECO:0000256" key="2">
    <source>
        <dbReference type="ARBA" id="ARBA00022553"/>
    </source>
</evidence>
<evidence type="ECO:0000256" key="11">
    <source>
        <dbReference type="ARBA" id="ARBA00023180"/>
    </source>
</evidence>
<dbReference type="PROSITE" id="PS50050">
    <property type="entry name" value="TNFR_NGFR_2"/>
    <property type="match status" value="2"/>
</dbReference>
<evidence type="ECO:0000259" key="16">
    <source>
        <dbReference type="PROSITE" id="PS50050"/>
    </source>
</evidence>
<feature type="region of interest" description="Disordered" evidence="13">
    <location>
        <begin position="250"/>
        <end position="274"/>
    </location>
</feature>
<dbReference type="FunFam" id="2.10.50.10:FF:000007">
    <property type="entry name" value="TNF receptor superfamily member 14"/>
    <property type="match status" value="1"/>
</dbReference>
<dbReference type="GO" id="GO:0048018">
    <property type="term" value="F:receptor ligand activity"/>
    <property type="evidence" value="ECO:0007669"/>
    <property type="project" value="Ensembl"/>
</dbReference>
<evidence type="ECO:0000256" key="4">
    <source>
        <dbReference type="ARBA" id="ARBA00022692"/>
    </source>
</evidence>
<keyword evidence="5 15" id="KW-0732">Signal</keyword>
<dbReference type="GO" id="GO:0050829">
    <property type="term" value="P:defense response to Gram-negative bacterium"/>
    <property type="evidence" value="ECO:0007669"/>
    <property type="project" value="TreeGrafter"/>
</dbReference>
<dbReference type="GeneTree" id="ENSGT00940000162427"/>
<feature type="transmembrane region" description="Helical" evidence="14">
    <location>
        <begin position="202"/>
        <end position="227"/>
    </location>
</feature>
<evidence type="ECO:0000313" key="18">
    <source>
        <dbReference type="Proteomes" id="UP000028761"/>
    </source>
</evidence>
<feature type="chain" id="PRO_5035192697" evidence="15">
    <location>
        <begin position="39"/>
        <end position="390"/>
    </location>
</feature>
<feature type="repeat" description="TNFR-Cys" evidence="12">
    <location>
        <begin position="41"/>
        <end position="75"/>
    </location>
</feature>
<keyword evidence="4 14" id="KW-0812">Transmembrane</keyword>
<proteinExistence type="predicted"/>
<keyword evidence="2" id="KW-0597">Phosphoprotein</keyword>
<dbReference type="Ensembl" id="ENSPANT00000065977.1">
    <property type="protein sequence ID" value="ENSPANP00000060167.1"/>
    <property type="gene ID" value="ENSPANG00000020403.3"/>
</dbReference>
<feature type="disulfide bond" evidence="12">
    <location>
        <begin position="57"/>
        <end position="75"/>
    </location>
</feature>
<keyword evidence="10" id="KW-0675">Receptor</keyword>
<feature type="signal peptide" evidence="15">
    <location>
        <begin position="1"/>
        <end position="38"/>
    </location>
</feature>
<evidence type="ECO:0000256" key="1">
    <source>
        <dbReference type="ARBA" id="ARBA00004479"/>
    </source>
</evidence>
<evidence type="ECO:0000256" key="13">
    <source>
        <dbReference type="SAM" id="MobiDB-lite"/>
    </source>
</evidence>
<keyword evidence="7 14" id="KW-1133">Transmembrane helix</keyword>
<feature type="domain" description="TNFR-Cys" evidence="16">
    <location>
        <begin position="77"/>
        <end position="119"/>
    </location>
</feature>
<evidence type="ECO:0000256" key="10">
    <source>
        <dbReference type="ARBA" id="ARBA00023170"/>
    </source>
</evidence>
<dbReference type="GO" id="GO:0031295">
    <property type="term" value="P:T cell costimulation"/>
    <property type="evidence" value="ECO:0007669"/>
    <property type="project" value="Ensembl"/>
</dbReference>
<name>A0A8I5NSG0_PAPAN</name>
<keyword evidence="3" id="KW-0945">Host-virus interaction</keyword>
<evidence type="ECO:0000256" key="7">
    <source>
        <dbReference type="ARBA" id="ARBA00022989"/>
    </source>
</evidence>
<evidence type="ECO:0000256" key="8">
    <source>
        <dbReference type="ARBA" id="ARBA00023136"/>
    </source>
</evidence>
<dbReference type="GO" id="GO:1905675">
    <property type="term" value="P:negative regulation of adaptive immune memory response"/>
    <property type="evidence" value="ECO:0007669"/>
    <property type="project" value="Ensembl"/>
</dbReference>
<evidence type="ECO:0000256" key="5">
    <source>
        <dbReference type="ARBA" id="ARBA00022729"/>
    </source>
</evidence>
<dbReference type="Gene3D" id="2.10.50.10">
    <property type="entry name" value="Tumor Necrosis Factor Receptor, subunit A, domain 2"/>
    <property type="match status" value="3"/>
</dbReference>
<dbReference type="GO" id="GO:0031625">
    <property type="term" value="F:ubiquitin protein ligase binding"/>
    <property type="evidence" value="ECO:0007669"/>
    <property type="project" value="Ensembl"/>
</dbReference>
<evidence type="ECO:0000256" key="6">
    <source>
        <dbReference type="ARBA" id="ARBA00022737"/>
    </source>
</evidence>
<feature type="disulfide bond" evidence="12">
    <location>
        <begin position="54"/>
        <end position="67"/>
    </location>
</feature>
<feature type="disulfide bond" evidence="12">
    <location>
        <begin position="78"/>
        <end position="93"/>
    </location>
</feature>
<dbReference type="Proteomes" id="UP000028761">
    <property type="component" value="Chromosome 1"/>
</dbReference>
<comment type="caution">
    <text evidence="12">Lacks conserved residue(s) required for the propagation of feature annotation.</text>
</comment>
<protein>
    <submittedName>
        <fullName evidence="17">TNF receptor superfamily member 14</fullName>
    </submittedName>
</protein>
<dbReference type="PROSITE" id="PS00652">
    <property type="entry name" value="TNFR_NGFR_1"/>
    <property type="match status" value="1"/>
</dbReference>
<dbReference type="PANTHER" id="PTHR46838:SF1">
    <property type="entry name" value="TUMOR NECROSIS FACTOR RECEPTOR SUPERFAMILY MEMBER 14"/>
    <property type="match status" value="1"/>
</dbReference>
<comment type="subcellular location">
    <subcellularLocation>
        <location evidence="1">Membrane</location>
        <topology evidence="1">Single-pass type I membrane protein</topology>
    </subcellularLocation>
</comment>
<dbReference type="Pfam" id="PF00020">
    <property type="entry name" value="TNFR_c6"/>
    <property type="match status" value="1"/>
</dbReference>
<evidence type="ECO:0000313" key="17">
    <source>
        <dbReference type="Ensembl" id="ENSPANP00000060167.1"/>
    </source>
</evidence>
<reference evidence="17" key="2">
    <citation type="submission" date="2025-08" db="UniProtKB">
        <authorList>
            <consortium name="Ensembl"/>
        </authorList>
    </citation>
    <scope>IDENTIFICATION</scope>
</reference>
<dbReference type="GO" id="GO:0050830">
    <property type="term" value="P:defense response to Gram-positive bacterium"/>
    <property type="evidence" value="ECO:0007669"/>
    <property type="project" value="TreeGrafter"/>
</dbReference>
<dbReference type="InterPro" id="IPR001368">
    <property type="entry name" value="TNFR/NGFR_Cys_rich_reg"/>
</dbReference>
<dbReference type="CDD" id="cd10582">
    <property type="entry name" value="TNFRSF14"/>
    <property type="match status" value="1"/>
</dbReference>
<evidence type="ECO:0000256" key="15">
    <source>
        <dbReference type="SAM" id="SignalP"/>
    </source>
</evidence>
<evidence type="ECO:0000256" key="3">
    <source>
        <dbReference type="ARBA" id="ARBA00022581"/>
    </source>
</evidence>
<keyword evidence="8 14" id="KW-0472">Membrane</keyword>
<keyword evidence="18" id="KW-1185">Reference proteome</keyword>
<dbReference type="InterPro" id="IPR034031">
    <property type="entry name" value="TNFRSF14/UL144_N"/>
</dbReference>
<dbReference type="GO" id="GO:0046642">
    <property type="term" value="P:negative regulation of alpha-beta T cell proliferation"/>
    <property type="evidence" value="ECO:0007669"/>
    <property type="project" value="TreeGrafter"/>
</dbReference>
<dbReference type="SMART" id="SM00208">
    <property type="entry name" value="TNFR"/>
    <property type="match status" value="3"/>
</dbReference>
<dbReference type="GO" id="GO:2000406">
    <property type="term" value="P:positive regulation of T cell migration"/>
    <property type="evidence" value="ECO:0007669"/>
    <property type="project" value="TreeGrafter"/>
</dbReference>
<dbReference type="SUPFAM" id="SSF57586">
    <property type="entry name" value="TNF receptor-like"/>
    <property type="match status" value="2"/>
</dbReference>
<dbReference type="GO" id="GO:0009897">
    <property type="term" value="C:external side of plasma membrane"/>
    <property type="evidence" value="ECO:0007669"/>
    <property type="project" value="TreeGrafter"/>
</dbReference>
<gene>
    <name evidence="17" type="primary">TNFRSF14</name>
</gene>
<dbReference type="FunFam" id="2.10.50.10:FF:000067">
    <property type="entry name" value="Tumor necrosis factor receptor superfamily member 14"/>
    <property type="match status" value="1"/>
</dbReference>
<keyword evidence="11" id="KW-0325">Glycoprotein</keyword>
<evidence type="ECO:0000256" key="14">
    <source>
        <dbReference type="SAM" id="Phobius"/>
    </source>
</evidence>
<evidence type="ECO:0000256" key="9">
    <source>
        <dbReference type="ARBA" id="ARBA00023157"/>
    </source>
</evidence>
<dbReference type="FunFam" id="2.10.50.10:FF:000009">
    <property type="entry name" value="Tumor necrosis factor receptor superfamily member 14"/>
    <property type="match status" value="1"/>
</dbReference>
<organism evidence="17 18">
    <name type="scientific">Papio anubis</name>
    <name type="common">Olive baboon</name>
    <dbReference type="NCBI Taxonomy" id="9555"/>
    <lineage>
        <taxon>Eukaryota</taxon>
        <taxon>Metazoa</taxon>
        <taxon>Chordata</taxon>
        <taxon>Craniata</taxon>
        <taxon>Vertebrata</taxon>
        <taxon>Euteleostomi</taxon>
        <taxon>Mammalia</taxon>
        <taxon>Eutheria</taxon>
        <taxon>Euarchontoglires</taxon>
        <taxon>Primates</taxon>
        <taxon>Haplorrhini</taxon>
        <taxon>Catarrhini</taxon>
        <taxon>Cercopithecidae</taxon>
        <taxon>Cercopithecinae</taxon>
        <taxon>Papio</taxon>
    </lineage>
</organism>